<feature type="transmembrane region" description="Helical" evidence="2">
    <location>
        <begin position="450"/>
        <end position="473"/>
    </location>
</feature>
<dbReference type="AlphaFoldDB" id="A0AA39IL55"/>
<feature type="transmembrane region" description="Helical" evidence="2">
    <location>
        <begin position="861"/>
        <end position="881"/>
    </location>
</feature>
<evidence type="ECO:0000256" key="2">
    <source>
        <dbReference type="SAM" id="Phobius"/>
    </source>
</evidence>
<keyword evidence="2" id="KW-1133">Transmembrane helix</keyword>
<dbReference type="SUPFAM" id="SSF103473">
    <property type="entry name" value="MFS general substrate transporter"/>
    <property type="match status" value="1"/>
</dbReference>
<sequence length="899" mass="99188">MEWTRSASVVVESSWQKVRESVESTTATDPIAAESRGVDPLENVEVGCQTGAETEADAPRTDAKDVKIEEATLSLFLDAFRENERLQKPLKRYDDFRAASQKLVLVETKQLDLPKNAPFPVVGIECGQNGRAAILYGERSHESWCAHDGRVVLWHYRQADSVHLASCPTVARYGKLPYLLAVGAASGQILLIGEGEMLSTNQVHRYGVAGLEWLGAQKIVSAAVDGEIVVSAVSSVEQMLNPLRRLSLGIGDLPRTLRRAAVLGASTGVSAMCLDAASGSIFVAGDIGAIWSLDLKTMKASPAGADPDGIDALLHNMVYVTPSQDVKWMSDAMTAEPLGIRADRHCSSTAGICVFSNDHETIVYDLKACAVIYHDSQHLQAAGFSPGNELVVIDDQLRSSKQSSTSTASTSFEQLTETGDFCIRKRPSFADATSESGNQKPMAIPRIRTAHAALCVGQFALSLMQAMFMFYYVKVFLNVLKLDQWWFNVAQALFMVWNAVNDPLFGYIQDTSKTWMSDKRKVFTNFGPLMAASFAFLWIPFDRQSGGALEGLHLIIGLFLYDAFYSCVGVAWSALFAESRERVTAMKFSQFAILISINILPVAERVSHSLDNFEAFQCLGIAVAIVSGFCLFLVGTYQSKRKLLLPERLLDDEGESMTSYSFSGVLKVTKEIVFARDFQCLAAINFIHNCRSVAHLNFASIATEILIPETYLAKGSFQMSAFYAVCTLAPQLVVILSGDVVNRQGPFRMMMLSFVTSVLSALGFFFFSSHPYLIMLFMFVDSITVHSAGPLFNVLFAEFIDDDAKRHNRKSPLSSLIFSINALVVKPAQSLAPVAIITILNLHDYGKYKTDHETTADLYEWMKLIIYSTPFLLGGAQWILFRRYTLKHRNIVTNKSPEL</sequence>
<dbReference type="SUPFAM" id="SSF50978">
    <property type="entry name" value="WD40 repeat-like"/>
    <property type="match status" value="1"/>
</dbReference>
<dbReference type="PANTHER" id="PTHR28658:SF1">
    <property type="entry name" value="MAJOR FACILITATOR SUPERFAMILY DOMAIN CONTAINING 13B"/>
    <property type="match status" value="1"/>
</dbReference>
<keyword evidence="4" id="KW-1185">Reference proteome</keyword>
<feature type="transmembrane region" description="Helical" evidence="2">
    <location>
        <begin position="584"/>
        <end position="603"/>
    </location>
</feature>
<dbReference type="Proteomes" id="UP001175271">
    <property type="component" value="Unassembled WGS sequence"/>
</dbReference>
<protein>
    <submittedName>
        <fullName evidence="3">Uncharacterized protein</fullName>
    </submittedName>
</protein>
<dbReference type="InterPro" id="IPR040035">
    <property type="entry name" value="TMEM180"/>
</dbReference>
<keyword evidence="2" id="KW-0812">Transmembrane</keyword>
<feature type="transmembrane region" description="Helical" evidence="2">
    <location>
        <begin position="553"/>
        <end position="577"/>
    </location>
</feature>
<gene>
    <name evidence="3" type="ORF">QR680_009180</name>
</gene>
<accession>A0AA39IL55</accession>
<feature type="transmembrane region" description="Helical" evidence="2">
    <location>
        <begin position="615"/>
        <end position="634"/>
    </location>
</feature>
<keyword evidence="2" id="KW-0472">Membrane</keyword>
<evidence type="ECO:0000313" key="3">
    <source>
        <dbReference type="EMBL" id="KAK0425399.1"/>
    </source>
</evidence>
<name>A0AA39IL55_9BILA</name>
<feature type="transmembrane region" description="Helical" evidence="2">
    <location>
        <begin position="749"/>
        <end position="767"/>
    </location>
</feature>
<feature type="region of interest" description="Disordered" evidence="1">
    <location>
        <begin position="19"/>
        <end position="43"/>
    </location>
</feature>
<evidence type="ECO:0000256" key="1">
    <source>
        <dbReference type="SAM" id="MobiDB-lite"/>
    </source>
</evidence>
<reference evidence="3" key="1">
    <citation type="submission" date="2023-06" db="EMBL/GenBank/DDBJ databases">
        <title>Genomic analysis of the entomopathogenic nematode Steinernema hermaphroditum.</title>
        <authorList>
            <person name="Schwarz E.M."/>
            <person name="Heppert J.K."/>
            <person name="Baniya A."/>
            <person name="Schwartz H.T."/>
            <person name="Tan C.-H."/>
            <person name="Antoshechkin I."/>
            <person name="Sternberg P.W."/>
            <person name="Goodrich-Blair H."/>
            <person name="Dillman A.R."/>
        </authorList>
    </citation>
    <scope>NUCLEOTIDE SEQUENCE</scope>
    <source>
        <strain evidence="3">PS9179</strain>
        <tissue evidence="3">Whole animal</tissue>
    </source>
</reference>
<feature type="transmembrane region" description="Helical" evidence="2">
    <location>
        <begin position="522"/>
        <end position="541"/>
    </location>
</feature>
<proteinExistence type="predicted"/>
<feature type="transmembrane region" description="Helical" evidence="2">
    <location>
        <begin position="773"/>
        <end position="796"/>
    </location>
</feature>
<dbReference type="Gene3D" id="1.20.1250.20">
    <property type="entry name" value="MFS general substrate transporter like domains"/>
    <property type="match status" value="1"/>
</dbReference>
<evidence type="ECO:0000313" key="4">
    <source>
        <dbReference type="Proteomes" id="UP001175271"/>
    </source>
</evidence>
<feature type="transmembrane region" description="Helical" evidence="2">
    <location>
        <begin position="816"/>
        <end position="841"/>
    </location>
</feature>
<organism evidence="3 4">
    <name type="scientific">Steinernema hermaphroditum</name>
    <dbReference type="NCBI Taxonomy" id="289476"/>
    <lineage>
        <taxon>Eukaryota</taxon>
        <taxon>Metazoa</taxon>
        <taxon>Ecdysozoa</taxon>
        <taxon>Nematoda</taxon>
        <taxon>Chromadorea</taxon>
        <taxon>Rhabditida</taxon>
        <taxon>Tylenchina</taxon>
        <taxon>Panagrolaimomorpha</taxon>
        <taxon>Strongyloidoidea</taxon>
        <taxon>Steinernematidae</taxon>
        <taxon>Steinernema</taxon>
    </lineage>
</organism>
<dbReference type="PANTHER" id="PTHR28658">
    <property type="entry name" value="TRANSMEMBRANE PROTEIN 180"/>
    <property type="match status" value="1"/>
</dbReference>
<dbReference type="Pfam" id="PF13347">
    <property type="entry name" value="MFS_2"/>
    <property type="match status" value="1"/>
</dbReference>
<dbReference type="InterPro" id="IPR036259">
    <property type="entry name" value="MFS_trans_sf"/>
</dbReference>
<dbReference type="InterPro" id="IPR036322">
    <property type="entry name" value="WD40_repeat_dom_sf"/>
</dbReference>
<comment type="caution">
    <text evidence="3">The sequence shown here is derived from an EMBL/GenBank/DDBJ whole genome shotgun (WGS) entry which is preliminary data.</text>
</comment>
<dbReference type="EMBL" id="JAUCMV010000001">
    <property type="protein sequence ID" value="KAK0425399.1"/>
    <property type="molecule type" value="Genomic_DNA"/>
</dbReference>